<dbReference type="Pfam" id="PF22725">
    <property type="entry name" value="GFO_IDH_MocA_C3"/>
    <property type="match status" value="1"/>
</dbReference>
<name>A0A9P4V9K5_9PLEO</name>
<feature type="domain" description="GFO/IDH/MocA-like oxidoreductase" evidence="7">
    <location>
        <begin position="185"/>
        <end position="260"/>
    </location>
</feature>
<evidence type="ECO:0000259" key="7">
    <source>
        <dbReference type="Pfam" id="PF22725"/>
    </source>
</evidence>
<feature type="domain" description="Gfo/Idh/MocA-like oxidoreductase N-terminal" evidence="6">
    <location>
        <begin position="27"/>
        <end position="134"/>
    </location>
</feature>
<dbReference type="AlphaFoldDB" id="A0A9P4V9K5"/>
<keyword evidence="2" id="KW-0560">Oxidoreductase</keyword>
<protein>
    <recommendedName>
        <fullName evidence="3">D-xylose 1-dehydrogenase (NADP(+), D-xylono-1,5-lactone-forming)</fullName>
        <ecNumber evidence="3">1.1.1.179</ecNumber>
    </recommendedName>
    <alternativeName>
        <fullName evidence="4">D-xylose-NADP dehydrogenase</fullName>
    </alternativeName>
</protein>
<keyword evidence="9" id="KW-1185">Reference proteome</keyword>
<dbReference type="GO" id="GO:0047837">
    <property type="term" value="F:D-xylose 1-dehydrogenase (NADP+) activity"/>
    <property type="evidence" value="ECO:0007669"/>
    <property type="project" value="UniProtKB-EC"/>
</dbReference>
<dbReference type="InterPro" id="IPR036291">
    <property type="entry name" value="NAD(P)-bd_dom_sf"/>
</dbReference>
<dbReference type="GO" id="GO:0000166">
    <property type="term" value="F:nucleotide binding"/>
    <property type="evidence" value="ECO:0007669"/>
    <property type="project" value="InterPro"/>
</dbReference>
<evidence type="ECO:0000256" key="5">
    <source>
        <dbReference type="ARBA" id="ARBA00049233"/>
    </source>
</evidence>
<dbReference type="EMBL" id="ML996097">
    <property type="protein sequence ID" value="KAF2741553.1"/>
    <property type="molecule type" value="Genomic_DNA"/>
</dbReference>
<comment type="similarity">
    <text evidence="1">Belongs to the Gfo/Idh/MocA family.</text>
</comment>
<sequence>MASVFGLFKRNYQLFSPPTVPKTDGALRFGILGAANIAPMALIIPAKSHAEVIVAAVAARDPVKANAYAKKHGIPIVHKTYDDLINDPSIDCIYNPLPNGLHYVWTIKALKAGKHVLLEKPSVSNSEEAQSLFRHPLLSQPNAPVLLEAFHYTFHPAWRLFLTLFDSKDVQHVEVNNFLPFTMFPLNDIRFNYSLSGGTLMDFGSYAVSSVRGIYDAEPSVVTSASYRAMPPGYDTKIDHGVKASYEFPNGGTADIAADHKTSWATLRKALAPNLLVTMKPKETQIAAGRKEVEKKVIHFTNYMGPQMYHKILVTVNTETLDAQGKVVKIEHSKKVEKAYSWAEKSEDMKGEDYWATYRYQLEAFVNRVKGRKGSGVWVDGEDSIKQMELIDRTYEKLGLPARPTSEVLQTAA</sequence>
<comment type="caution">
    <text evidence="8">The sequence shown here is derived from an EMBL/GenBank/DDBJ whole genome shotgun (WGS) entry which is preliminary data.</text>
</comment>
<dbReference type="Gene3D" id="3.40.50.720">
    <property type="entry name" value="NAD(P)-binding Rossmann-like Domain"/>
    <property type="match status" value="1"/>
</dbReference>
<dbReference type="Gene3D" id="3.30.360.10">
    <property type="entry name" value="Dihydrodipicolinate Reductase, domain 2"/>
    <property type="match status" value="1"/>
</dbReference>
<dbReference type="InterPro" id="IPR050984">
    <property type="entry name" value="Gfo/Idh/MocA_domain"/>
</dbReference>
<dbReference type="EC" id="1.1.1.179" evidence="3"/>
<dbReference type="OrthoDB" id="6417021at2759"/>
<evidence type="ECO:0000313" key="8">
    <source>
        <dbReference type="EMBL" id="KAF2741553.1"/>
    </source>
</evidence>
<dbReference type="PANTHER" id="PTHR22604:SF105">
    <property type="entry name" value="TRANS-1,2-DIHYDROBENZENE-1,2-DIOL DEHYDROGENASE"/>
    <property type="match status" value="1"/>
</dbReference>
<evidence type="ECO:0000256" key="3">
    <source>
        <dbReference type="ARBA" id="ARBA00038984"/>
    </source>
</evidence>
<dbReference type="InterPro" id="IPR000683">
    <property type="entry name" value="Gfo/Idh/MocA-like_OxRdtase_N"/>
</dbReference>
<dbReference type="SUPFAM" id="SSF51735">
    <property type="entry name" value="NAD(P)-binding Rossmann-fold domains"/>
    <property type="match status" value="1"/>
</dbReference>
<evidence type="ECO:0000259" key="6">
    <source>
        <dbReference type="Pfam" id="PF01408"/>
    </source>
</evidence>
<reference evidence="8" key="1">
    <citation type="journal article" date="2020" name="Stud. Mycol.">
        <title>101 Dothideomycetes genomes: a test case for predicting lifestyles and emergence of pathogens.</title>
        <authorList>
            <person name="Haridas S."/>
            <person name="Albert R."/>
            <person name="Binder M."/>
            <person name="Bloem J."/>
            <person name="Labutti K."/>
            <person name="Salamov A."/>
            <person name="Andreopoulos B."/>
            <person name="Baker S."/>
            <person name="Barry K."/>
            <person name="Bills G."/>
            <person name="Bluhm B."/>
            <person name="Cannon C."/>
            <person name="Castanera R."/>
            <person name="Culley D."/>
            <person name="Daum C."/>
            <person name="Ezra D."/>
            <person name="Gonzalez J."/>
            <person name="Henrissat B."/>
            <person name="Kuo A."/>
            <person name="Liang C."/>
            <person name="Lipzen A."/>
            <person name="Lutzoni F."/>
            <person name="Magnuson J."/>
            <person name="Mondo S."/>
            <person name="Nolan M."/>
            <person name="Ohm R."/>
            <person name="Pangilinan J."/>
            <person name="Park H.-J."/>
            <person name="Ramirez L."/>
            <person name="Alfaro M."/>
            <person name="Sun H."/>
            <person name="Tritt A."/>
            <person name="Yoshinaga Y."/>
            <person name="Zwiers L.-H."/>
            <person name="Turgeon B."/>
            <person name="Goodwin S."/>
            <person name="Spatafora J."/>
            <person name="Crous P."/>
            <person name="Grigoriev I."/>
        </authorList>
    </citation>
    <scope>NUCLEOTIDE SEQUENCE</scope>
    <source>
        <strain evidence="8">CBS 125425</strain>
    </source>
</reference>
<dbReference type="PANTHER" id="PTHR22604">
    <property type="entry name" value="OXIDOREDUCTASES"/>
    <property type="match status" value="1"/>
</dbReference>
<dbReference type="Proteomes" id="UP000799444">
    <property type="component" value="Unassembled WGS sequence"/>
</dbReference>
<evidence type="ECO:0000256" key="2">
    <source>
        <dbReference type="ARBA" id="ARBA00023002"/>
    </source>
</evidence>
<proteinExistence type="inferred from homology"/>
<gene>
    <name evidence="8" type="ORF">EJ04DRAFT_481032</name>
</gene>
<evidence type="ECO:0000256" key="4">
    <source>
        <dbReference type="ARBA" id="ARBA00042988"/>
    </source>
</evidence>
<dbReference type="SUPFAM" id="SSF55347">
    <property type="entry name" value="Glyceraldehyde-3-phosphate dehydrogenase-like, C-terminal domain"/>
    <property type="match status" value="1"/>
</dbReference>
<accession>A0A9P4V9K5</accession>
<dbReference type="InterPro" id="IPR055170">
    <property type="entry name" value="GFO_IDH_MocA-like_dom"/>
</dbReference>
<dbReference type="Pfam" id="PF01408">
    <property type="entry name" value="GFO_IDH_MocA"/>
    <property type="match status" value="1"/>
</dbReference>
<comment type="catalytic activity">
    <reaction evidence="5">
        <text>D-xylose + NADP(+) = D-xylono-1,5-lactone + NADPH + H(+)</text>
        <dbReference type="Rhea" id="RHEA:22000"/>
        <dbReference type="ChEBI" id="CHEBI:15378"/>
        <dbReference type="ChEBI" id="CHEBI:15867"/>
        <dbReference type="ChEBI" id="CHEBI:53455"/>
        <dbReference type="ChEBI" id="CHEBI:57783"/>
        <dbReference type="ChEBI" id="CHEBI:58349"/>
        <dbReference type="EC" id="1.1.1.179"/>
    </reaction>
</comment>
<evidence type="ECO:0000256" key="1">
    <source>
        <dbReference type="ARBA" id="ARBA00010928"/>
    </source>
</evidence>
<organism evidence="8 9">
    <name type="scientific">Polyplosphaeria fusca</name>
    <dbReference type="NCBI Taxonomy" id="682080"/>
    <lineage>
        <taxon>Eukaryota</taxon>
        <taxon>Fungi</taxon>
        <taxon>Dikarya</taxon>
        <taxon>Ascomycota</taxon>
        <taxon>Pezizomycotina</taxon>
        <taxon>Dothideomycetes</taxon>
        <taxon>Pleosporomycetidae</taxon>
        <taxon>Pleosporales</taxon>
        <taxon>Tetraplosphaeriaceae</taxon>
        <taxon>Polyplosphaeria</taxon>
    </lineage>
</organism>
<evidence type="ECO:0000313" key="9">
    <source>
        <dbReference type="Proteomes" id="UP000799444"/>
    </source>
</evidence>